<evidence type="ECO:0000313" key="3">
    <source>
        <dbReference type="Proteomes" id="UP000609064"/>
    </source>
</evidence>
<dbReference type="Proteomes" id="UP000609064">
    <property type="component" value="Unassembled WGS sequence"/>
</dbReference>
<dbReference type="EMBL" id="BMKK01000001">
    <property type="protein sequence ID" value="GGD44122.1"/>
    <property type="molecule type" value="Genomic_DNA"/>
</dbReference>
<dbReference type="InterPro" id="IPR041325">
    <property type="entry name" value="Gln_deamidase_2"/>
</dbReference>
<dbReference type="RefSeq" id="WP_188764329.1">
    <property type="nucleotide sequence ID" value="NZ_BMKK01000001.1"/>
</dbReference>
<protein>
    <recommendedName>
        <fullName evidence="1">Protein glutaminase domain-containing protein</fullName>
    </recommendedName>
</protein>
<keyword evidence="3" id="KW-1185">Reference proteome</keyword>
<comment type="caution">
    <text evidence="2">The sequence shown here is derived from an EMBL/GenBank/DDBJ whole genome shotgun (WGS) entry which is preliminary data.</text>
</comment>
<reference evidence="2" key="1">
    <citation type="journal article" date="2014" name="Int. J. Syst. Evol. Microbiol.">
        <title>Complete genome sequence of Corynebacterium casei LMG S-19264T (=DSM 44701T), isolated from a smear-ripened cheese.</title>
        <authorList>
            <consortium name="US DOE Joint Genome Institute (JGI-PGF)"/>
            <person name="Walter F."/>
            <person name="Albersmeier A."/>
            <person name="Kalinowski J."/>
            <person name="Ruckert C."/>
        </authorList>
    </citation>
    <scope>NUCLEOTIDE SEQUENCE</scope>
    <source>
        <strain evidence="2">CGMCC 1.15958</strain>
    </source>
</reference>
<organism evidence="2 3">
    <name type="scientific">Emticicia aquatilis</name>
    <dbReference type="NCBI Taxonomy" id="1537369"/>
    <lineage>
        <taxon>Bacteria</taxon>
        <taxon>Pseudomonadati</taxon>
        <taxon>Bacteroidota</taxon>
        <taxon>Cytophagia</taxon>
        <taxon>Cytophagales</taxon>
        <taxon>Leadbetterellaceae</taxon>
        <taxon>Emticicia</taxon>
    </lineage>
</organism>
<evidence type="ECO:0000259" key="1">
    <source>
        <dbReference type="Pfam" id="PF18626"/>
    </source>
</evidence>
<accession>A0A916YGB8</accession>
<gene>
    <name evidence="2" type="ORF">GCM10011514_05060</name>
</gene>
<reference evidence="2" key="2">
    <citation type="submission" date="2020-09" db="EMBL/GenBank/DDBJ databases">
        <authorList>
            <person name="Sun Q."/>
            <person name="Zhou Y."/>
        </authorList>
    </citation>
    <scope>NUCLEOTIDE SEQUENCE</scope>
    <source>
        <strain evidence="2">CGMCC 1.15958</strain>
    </source>
</reference>
<feature type="domain" description="Protein glutaminase" evidence="1">
    <location>
        <begin position="32"/>
        <end position="129"/>
    </location>
</feature>
<dbReference type="AlphaFoldDB" id="A0A916YGB8"/>
<evidence type="ECO:0000313" key="2">
    <source>
        <dbReference type="EMBL" id="GGD44122.1"/>
    </source>
</evidence>
<name>A0A916YGB8_9BACT</name>
<sequence>MVLPNTDSRLSRITDSYFEYYLEELKYYLSPLFDYKQGNCHNVNHIASLILRSYGVQHKKIWIYAPTRYREDSKQTILLPDPNGISPNGLLTWGFHVALLLEHQGTEVVFDLFLNSNQPLSVGQWLETMNARQFYVDIEQPDHYLFYTEASANKKNGLFSGRYFKYEGLCREQNWLAKGLAINETAVEFYTNEKFHLKYNTPLSNDYRLFVGRVNNFECVLRDAAVNKKMTEAFQKKYASLIAEYRLIYTRNLEKWIEKVSSFLSI</sequence>
<proteinExistence type="predicted"/>
<dbReference type="Pfam" id="PF18626">
    <property type="entry name" value="Gln_deamidase_2"/>
    <property type="match status" value="1"/>
</dbReference>
<dbReference type="Gene3D" id="3.10.620.30">
    <property type="match status" value="1"/>
</dbReference>